<comment type="caution">
    <text evidence="1">The sequence shown here is derived from an EMBL/GenBank/DDBJ whole genome shotgun (WGS) entry which is preliminary data.</text>
</comment>
<evidence type="ECO:0000313" key="2">
    <source>
        <dbReference type="Proteomes" id="UP000827872"/>
    </source>
</evidence>
<gene>
    <name evidence="1" type="ORF">K3G42_017493</name>
</gene>
<accession>A0ACB8E7U8</accession>
<name>A0ACB8E7U8_9SAUR</name>
<reference evidence="1" key="1">
    <citation type="submission" date="2021-08" db="EMBL/GenBank/DDBJ databases">
        <title>The first chromosome-level gecko genome reveals the dynamic sex chromosomes of Neotropical dwarf geckos (Sphaerodactylidae: Sphaerodactylus).</title>
        <authorList>
            <person name="Pinto B.J."/>
            <person name="Keating S.E."/>
            <person name="Gamble T."/>
        </authorList>
    </citation>
    <scope>NUCLEOTIDE SEQUENCE</scope>
    <source>
        <strain evidence="1">TG3544</strain>
    </source>
</reference>
<dbReference type="Proteomes" id="UP000827872">
    <property type="component" value="Linkage Group LG10"/>
</dbReference>
<organism evidence="1 2">
    <name type="scientific">Sphaerodactylus townsendi</name>
    <dbReference type="NCBI Taxonomy" id="933632"/>
    <lineage>
        <taxon>Eukaryota</taxon>
        <taxon>Metazoa</taxon>
        <taxon>Chordata</taxon>
        <taxon>Craniata</taxon>
        <taxon>Vertebrata</taxon>
        <taxon>Euteleostomi</taxon>
        <taxon>Lepidosauria</taxon>
        <taxon>Squamata</taxon>
        <taxon>Bifurcata</taxon>
        <taxon>Gekkota</taxon>
        <taxon>Sphaerodactylidae</taxon>
        <taxon>Sphaerodactylus</taxon>
    </lineage>
</organism>
<evidence type="ECO:0000313" key="1">
    <source>
        <dbReference type="EMBL" id="KAH7988494.1"/>
    </source>
</evidence>
<sequence>MNTYLLPASLNNKLTVTIFIFCSYLLQVQTIHFATLRAVLADLEKIKPCSKIDATLYTAEMTDRNECKESVMKCFILEMEVIFHESNYGHSSATFTNNVHNVLKNFSHFRNSSYSVKVTLYVQTWLHSRIVPLFPGGLSAGSGSQKGKRNLPLLENPP</sequence>
<keyword evidence="2" id="KW-1185">Reference proteome</keyword>
<proteinExistence type="predicted"/>
<protein>
    <submittedName>
        <fullName evidence="1">Uncharacterized protein</fullName>
    </submittedName>
</protein>
<dbReference type="EMBL" id="CM037623">
    <property type="protein sequence ID" value="KAH7988494.1"/>
    <property type="molecule type" value="Genomic_DNA"/>
</dbReference>